<sequence>MAKPITGARESNAGDDFHLVWAAKKALALLEPNTNFKALCVEGPSPLDAKDFEVDSNELLSIDIAEYYGAKTFEKASKVIFSQLKYSTRMGNEDWTLAKLCTPGNKKKDNSIIRRLAQTYNGFNKRYSNLESKLVLKLVSNRKIEIPLKELLNMCKKIIVKKNITQYSNLKAALNSQDDKSMLKKLYDETHLASREFIGFLICLNFDDCGTAIREIQRSEVIQKLGLWGETDLKSDYNDLIMFINKQMTPEAENAEPIDKFVIANIFSQTPTSMFPAKPQIVHTKDYVERGIIEEIVENIINRREQYLCLHATGGMGKTTVIDHLEDKLPEGSVVLTYDCFGGGEYLNPATPRHLYKRAIPQLCNDLALRCSTPFLLGRGLDKSELLEQFSIRINEAVKAIKEYSPNAVLVIVLDAIDNSYEASTMNKEEVFAEDLLKIKIPESVVFLVTARTERLDRMKLPNKTILLKLEGFNTEEEKQYVRKFFPDATDSQCEEIRYLSYGNPRVQFYMFSKANHDINNVIEWMKPNGKMLDEIFKDALNRANNLFENEFMNFSKLCSILVLMPRPIPIELVLSVSGYSREMLESACSDFLLGIYLSDDYISFRDEDFEIYLRTVSKEDSQTETRIADFMFRNRLINDYCMRYLHVFLSKTGQFEVLVSIIFDKEEVLVPITQDEKNELMLERIKCAAKMQEALKPEYRVDTLKLLYISTKCKITDSTFKELIRQDLNLTSKYCMQSTVSRYFIEVERNLSSISTLSENAAALILNNNNKELANEYFESALVAIKRYFDRNKEERKFNFNGPKGKDISYLATFIAIERSPEAAVNWLSSWSPYPVHEYYDMICSLLIAKYDDLAEKIMFHSNNIDMFASCILAYIDCLRTIPEAAWNLVDILIDEMGKKKYKTHKRDLKYRICLAEQLICRRMLEQAQKIVSNTEINQDYSYISFYASNGDLPIEYCIQFYALKKFFKGEAYSSEEFWNPKSRRYENTDDRKIQEEKNEQKKILDYIVPPFIIRLKAMAEDTNSECLLKLFRDEYNTCKRLQYSFYGNHNSYEYYRCICTNICELFIVPGKIDKLIIKEHCYKLLKDKYLNNKFYFLLVRMLLKSRQYIDIAITILNELEKNMLRFPQSSYEMREFYLECSKISTVIDEELGKEYFIKAVEIATGIDEDAYRRFVLYYATVEDKLKLDDSERLEYDLARIIEDRYRRLNDNNHFPTEKAFQTLAYMNPYGAIASACRWDDRDDENIFSFDQTMPNIIFVLLKNDLISPGLAVALSNIDIKYETNYSNIIKIVLQKLESKDKEEAKGVLEVLCYDISKLSSGFTDYNIVSMIIQWCENNALDKLSCIQKLKNTYEYINKLPSDIFNEEKYSKYQSEKYISWNSVDKKTIEFTEDNLNGLMEKINYEDTVHLITYFLDNCNYTDREKYINTFVSLLYSGKSRWDRKEHFDIFIHYLNQWSETSPKIRQWRTDETNVDKVISWYKEKSDYFKEENIVYFKKIFTVNQEVIIKKLLDDISSYLESDSWQIFSYMETILPLEDNRNKATFLEWCINEEIPYVHTESSDKEYDSDNTVGSDLIQSIALYLWKLLGHVEKRNRWYATHTIYNLHKLGEYEVIYNLLNMVTTSFPNSYKDENAYVFSETSVVQLFIAINRIVADSTDALMGYYEFFKRIALTSDTINILTRELAKEIAIKLDVQKDANLKKCCDVVVSKRIKYDQKHRHYKHQNIKYEFDFDEMDMLPHVYNWLGDIFLKSESEVALSCQPYIKKFGINDKIVNEWEEKFRKSKYRNGTYGLDTPIELIDKYAQLNAMYYVADEYRKTLPISDEEYSIYTFERWVRSHLTCFDEKWISDIKDMPPLIPQFLDTTLHIDKDDKAYVISDDYFNNIFKFNYNGKEQLILHASNRIESDHRVKRVNISTGFIEKENLEKLKTSLKEVNFRIGDYYLDDNDEFEDESYNSFIQETIAWIDTNDSSCEKFDPYNCEMGLSLLKPSKIIENYIGTNDVNPVVYCTNEMFRCPVKSQYWHYANNEGQMYNFSCNGDMIFIEKEILENYIKSQSTILLVMQIKIEFEDGYYRHLSSKYKSNERSIVYIFNNELIESYEIKLKNYWDR</sequence>
<keyword evidence="2" id="KW-1185">Reference proteome</keyword>
<name>A0ABS6EA60_9FIRM</name>
<reference evidence="1 2" key="1">
    <citation type="submission" date="2021-06" db="EMBL/GenBank/DDBJ databases">
        <authorList>
            <person name="Sun Q."/>
            <person name="Li D."/>
        </authorList>
    </citation>
    <scope>NUCLEOTIDE SEQUENCE [LARGE SCALE GENOMIC DNA]</scope>
    <source>
        <strain evidence="1 2">MSJ-40</strain>
    </source>
</reference>
<comment type="caution">
    <text evidence="1">The sequence shown here is derived from an EMBL/GenBank/DDBJ whole genome shotgun (WGS) entry which is preliminary data.</text>
</comment>
<evidence type="ECO:0000313" key="2">
    <source>
        <dbReference type="Proteomes" id="UP000749471"/>
    </source>
</evidence>
<dbReference type="EMBL" id="JAHLPM010000019">
    <property type="protein sequence ID" value="MBU5439814.1"/>
    <property type="molecule type" value="Genomic_DNA"/>
</dbReference>
<proteinExistence type="predicted"/>
<evidence type="ECO:0008006" key="3">
    <source>
        <dbReference type="Google" id="ProtNLM"/>
    </source>
</evidence>
<accession>A0ABS6EA60</accession>
<protein>
    <recommendedName>
        <fullName evidence="3">NACHT domain-containing protein</fullName>
    </recommendedName>
</protein>
<dbReference type="RefSeq" id="WP_216521656.1">
    <property type="nucleotide sequence ID" value="NZ_JAHLPM010000019.1"/>
</dbReference>
<gene>
    <name evidence="1" type="ORF">KQI42_17495</name>
</gene>
<organism evidence="1 2">
    <name type="scientific">Tissierella simiarum</name>
    <dbReference type="NCBI Taxonomy" id="2841534"/>
    <lineage>
        <taxon>Bacteria</taxon>
        <taxon>Bacillati</taxon>
        <taxon>Bacillota</taxon>
        <taxon>Tissierellia</taxon>
        <taxon>Tissierellales</taxon>
        <taxon>Tissierellaceae</taxon>
        <taxon>Tissierella</taxon>
    </lineage>
</organism>
<evidence type="ECO:0000313" key="1">
    <source>
        <dbReference type="EMBL" id="MBU5439814.1"/>
    </source>
</evidence>
<dbReference type="Proteomes" id="UP000749471">
    <property type="component" value="Unassembled WGS sequence"/>
</dbReference>